<dbReference type="CDD" id="cd00118">
    <property type="entry name" value="LysM"/>
    <property type="match status" value="1"/>
</dbReference>
<dbReference type="SMART" id="SM00257">
    <property type="entry name" value="LysM"/>
    <property type="match status" value="1"/>
</dbReference>
<accession>A0A859DQR1</accession>
<protein>
    <submittedName>
        <fullName evidence="2">LysM peptidoglycan-binding domain-containing protein</fullName>
    </submittedName>
</protein>
<feature type="domain" description="LysM" evidence="1">
    <location>
        <begin position="123"/>
        <end position="169"/>
    </location>
</feature>
<dbReference type="InterPro" id="IPR018392">
    <property type="entry name" value="LysM"/>
</dbReference>
<organism evidence="2 4">
    <name type="scientific">Caproicibacterium lactatifermentans</name>
    <dbReference type="NCBI Taxonomy" id="2666138"/>
    <lineage>
        <taxon>Bacteria</taxon>
        <taxon>Bacillati</taxon>
        <taxon>Bacillota</taxon>
        <taxon>Clostridia</taxon>
        <taxon>Eubacteriales</taxon>
        <taxon>Oscillospiraceae</taxon>
        <taxon>Caproicibacterium</taxon>
    </lineage>
</organism>
<dbReference type="Proteomes" id="UP000509623">
    <property type="component" value="Chromosome"/>
</dbReference>
<dbReference type="Proteomes" id="UP000501316">
    <property type="component" value="Chromosome"/>
</dbReference>
<gene>
    <name evidence="2" type="ORF">GJQ69_00640</name>
    <name evidence="3" type="ORF">GKP14_04130</name>
</gene>
<reference evidence="4 5" key="1">
    <citation type="submission" date="2019-11" db="EMBL/GenBank/DDBJ databases">
        <authorList>
            <person name="Ren C."/>
            <person name="Wang H."/>
            <person name="Xu Y."/>
        </authorList>
    </citation>
    <scope>NUCLEOTIDE SEQUENCE [LARGE SCALE GENOMIC DNA]</scope>
    <source>
        <strain evidence="5">JNU-WLY1368</strain>
        <strain evidence="2 4">LBM 19010</strain>
    </source>
</reference>
<dbReference type="EMBL" id="CP046161">
    <property type="protein sequence ID" value="QKO30272.1"/>
    <property type="molecule type" value="Genomic_DNA"/>
</dbReference>
<evidence type="ECO:0000313" key="5">
    <source>
        <dbReference type="Proteomes" id="UP000509623"/>
    </source>
</evidence>
<dbReference type="EMBL" id="CP046051">
    <property type="protein sequence ID" value="QKN23122.1"/>
    <property type="molecule type" value="Genomic_DNA"/>
</dbReference>
<dbReference type="PROSITE" id="PS51782">
    <property type="entry name" value="LYSM"/>
    <property type="match status" value="1"/>
</dbReference>
<sequence length="170" mass="18816">MKQLFMAYKDFTWPRLPDSLQMQNQKYVDVLPQPESGETLQELGQHGRVVSGSGVFVGEEAEQEWEALCACYAGGGSGTLYLPGRKPVQAIFAELSLQQPLRRTYIVYRFLFQELLPQAKQPGVYTAKTGDCLWSAATAAGTTPEELLQANPGHIRWANELTAGQKLVVP</sequence>
<dbReference type="Pfam" id="PF01476">
    <property type="entry name" value="LysM"/>
    <property type="match status" value="1"/>
</dbReference>
<evidence type="ECO:0000259" key="1">
    <source>
        <dbReference type="PROSITE" id="PS51782"/>
    </source>
</evidence>
<evidence type="ECO:0000313" key="4">
    <source>
        <dbReference type="Proteomes" id="UP000501316"/>
    </source>
</evidence>
<name>A0A859DQR1_9FIRM</name>
<proteinExistence type="predicted"/>
<reference evidence="3" key="2">
    <citation type="journal article" date="2021" name="Appl. Environ. Microbiol.">
        <title>Adaptability of a Caproate-Producing Bacterium Contributes to Its Dominance in an Anaerobic Fermentation System.</title>
        <authorList>
            <person name="Wang H."/>
            <person name="Gu Y."/>
            <person name="Zhou W."/>
            <person name="Zhao D."/>
            <person name="Qiao Z."/>
            <person name="Zheng J."/>
            <person name="Gao J."/>
            <person name="Chen X."/>
            <person name="Ren C."/>
            <person name="Xu Y."/>
        </authorList>
    </citation>
    <scope>NUCLEOTIDE SEQUENCE</scope>
    <source>
        <strain evidence="3">JNU-WLY1368</strain>
    </source>
</reference>
<reference evidence="3" key="3">
    <citation type="journal article" date="2022" name="Int. J. Syst. Evol. Microbiol.">
        <title>Caproicibacterium lactatifermentans sp. nov., isolated from pit clay used for the production of Chinese strong aroma-type liquor.</title>
        <authorList>
            <person name="Wang H."/>
            <person name="Gu Y."/>
            <person name="Zhao D."/>
            <person name="Qiao Z."/>
            <person name="Zheng J."/>
            <person name="Gao J."/>
            <person name="Ren C."/>
            <person name="Xu Y."/>
        </authorList>
    </citation>
    <scope>NUCLEOTIDE SEQUENCE</scope>
    <source>
        <strain evidence="3">JNU-WLY1368</strain>
    </source>
</reference>
<keyword evidence="5" id="KW-1185">Reference proteome</keyword>
<evidence type="ECO:0000313" key="3">
    <source>
        <dbReference type="EMBL" id="QKO30272.1"/>
    </source>
</evidence>
<evidence type="ECO:0000313" key="2">
    <source>
        <dbReference type="EMBL" id="QKN23122.1"/>
    </source>
</evidence>
<dbReference type="InterPro" id="IPR036779">
    <property type="entry name" value="LysM_dom_sf"/>
</dbReference>
<dbReference type="AlphaFoldDB" id="A0A859DQR1"/>
<dbReference type="RefSeq" id="WP_086034938.1">
    <property type="nucleotide sequence ID" value="NZ_CP046051.1"/>
</dbReference>
<dbReference type="Gene3D" id="3.10.350.10">
    <property type="entry name" value="LysM domain"/>
    <property type="match status" value="1"/>
</dbReference>
<dbReference type="KEGG" id="clf:GJQ69_00640"/>
<dbReference type="SUPFAM" id="SSF54106">
    <property type="entry name" value="LysM domain"/>
    <property type="match status" value="1"/>
</dbReference>